<proteinExistence type="predicted"/>
<evidence type="ECO:0000313" key="2">
    <source>
        <dbReference type="EMBL" id="CAG2223686.1"/>
    </source>
</evidence>
<evidence type="ECO:0000313" key="3">
    <source>
        <dbReference type="Proteomes" id="UP000683360"/>
    </source>
</evidence>
<dbReference type="AlphaFoldDB" id="A0A8S3SVN9"/>
<keyword evidence="1" id="KW-0812">Transmembrane</keyword>
<name>A0A8S3SVN9_MYTED</name>
<comment type="caution">
    <text evidence="2">The sequence shown here is derived from an EMBL/GenBank/DDBJ whole genome shotgun (WGS) entry which is preliminary data.</text>
</comment>
<keyword evidence="3" id="KW-1185">Reference proteome</keyword>
<feature type="transmembrane region" description="Helical" evidence="1">
    <location>
        <begin position="288"/>
        <end position="310"/>
    </location>
</feature>
<dbReference type="Proteomes" id="UP000683360">
    <property type="component" value="Unassembled WGS sequence"/>
</dbReference>
<keyword evidence="1" id="KW-1133">Transmembrane helix</keyword>
<gene>
    <name evidence="2" type="ORF">MEDL_36923</name>
</gene>
<dbReference type="EMBL" id="CAJPWZ010001791">
    <property type="protein sequence ID" value="CAG2223686.1"/>
    <property type="molecule type" value="Genomic_DNA"/>
</dbReference>
<reference evidence="2" key="1">
    <citation type="submission" date="2021-03" db="EMBL/GenBank/DDBJ databases">
        <authorList>
            <person name="Bekaert M."/>
        </authorList>
    </citation>
    <scope>NUCLEOTIDE SEQUENCE</scope>
</reference>
<accession>A0A8S3SVN9</accession>
<protein>
    <submittedName>
        <fullName evidence="2">Uncharacterized protein</fullName>
    </submittedName>
</protein>
<keyword evidence="1" id="KW-0472">Membrane</keyword>
<evidence type="ECO:0000256" key="1">
    <source>
        <dbReference type="SAM" id="Phobius"/>
    </source>
</evidence>
<dbReference type="OrthoDB" id="6133534at2759"/>
<feature type="transmembrane region" description="Helical" evidence="1">
    <location>
        <begin position="251"/>
        <end position="268"/>
    </location>
</feature>
<sequence length="342" mass="39191">MERISTDNSKCESLKFYTYLCQNIGSDELAKIRRLAFTILDLGQSFGHKTITSGSKGEGLDMKGSDLDVMSINPFFKVYESEKDVVLDGLTIPLVMVTDATQPCFTQLCRLNHHRVYNGWDLTFKLLPLWQKHPLGYMLSSEQYKLFIMSLAGLKLAERKLPRLVKTHGPCLTSFDDQLDNKYTDEKIFTGSGLTKYELTFIQKHVLNLMKTEKLYSVLRSLRIETLTFGPKSSIIPQELQLDVTRMRTCYYPLPFAYFLGFLCNYHLQDIPSSRRYLQQLILTKKTIVFMLIYLKANTTIICGVAHQLIGEAYFAKISFQEAAMQDEYNFTSAATRLSSVT</sequence>
<organism evidence="2 3">
    <name type="scientific">Mytilus edulis</name>
    <name type="common">Blue mussel</name>
    <dbReference type="NCBI Taxonomy" id="6550"/>
    <lineage>
        <taxon>Eukaryota</taxon>
        <taxon>Metazoa</taxon>
        <taxon>Spiralia</taxon>
        <taxon>Lophotrochozoa</taxon>
        <taxon>Mollusca</taxon>
        <taxon>Bivalvia</taxon>
        <taxon>Autobranchia</taxon>
        <taxon>Pteriomorphia</taxon>
        <taxon>Mytilida</taxon>
        <taxon>Mytiloidea</taxon>
        <taxon>Mytilidae</taxon>
        <taxon>Mytilinae</taxon>
        <taxon>Mytilus</taxon>
    </lineage>
</organism>